<protein>
    <submittedName>
        <fullName evidence="1">Uncharacterized protein</fullName>
    </submittedName>
</protein>
<name>A0A557SS85_9ARCH</name>
<proteinExistence type="predicted"/>
<sequence>MKSNNFKSSIKLCGIMVGARKEETFIRKNVIERLGQTHQNIKIIIMCHTYADKAFEVANISDPQLRPFNR</sequence>
<gene>
    <name evidence="1" type="ORF">NARC_150049</name>
</gene>
<organism evidence="1 2">
    <name type="scientific">Candidatus Nitrosocosmicus arcticus</name>
    <dbReference type="NCBI Taxonomy" id="2035267"/>
    <lineage>
        <taxon>Archaea</taxon>
        <taxon>Nitrososphaerota</taxon>
        <taxon>Nitrososphaeria</taxon>
        <taxon>Nitrososphaerales</taxon>
        <taxon>Nitrososphaeraceae</taxon>
        <taxon>Candidatus Nitrosocosmicus</taxon>
    </lineage>
</organism>
<dbReference type="AlphaFoldDB" id="A0A557SS85"/>
<evidence type="ECO:0000313" key="2">
    <source>
        <dbReference type="Proteomes" id="UP000315289"/>
    </source>
</evidence>
<comment type="caution">
    <text evidence="1">The sequence shown here is derived from an EMBL/GenBank/DDBJ whole genome shotgun (WGS) entry which is preliminary data.</text>
</comment>
<dbReference type="EMBL" id="VOAH01000015">
    <property type="protein sequence ID" value="TVP39455.1"/>
    <property type="molecule type" value="Genomic_DNA"/>
</dbReference>
<dbReference type="Proteomes" id="UP000315289">
    <property type="component" value="Unassembled WGS sequence"/>
</dbReference>
<evidence type="ECO:0000313" key="1">
    <source>
        <dbReference type="EMBL" id="TVP39455.1"/>
    </source>
</evidence>
<dbReference type="RefSeq" id="WP_144733695.1">
    <property type="nucleotide sequence ID" value="NZ_ML675590.1"/>
</dbReference>
<accession>A0A557SS85</accession>
<keyword evidence="2" id="KW-1185">Reference proteome</keyword>
<reference evidence="1 2" key="1">
    <citation type="journal article" date="2019" name="Front. Microbiol.">
        <title>Ammonia Oxidation by the Arctic Terrestrial Thaumarchaeote Candidatus Nitrosocosmicus arcticus Is Stimulated by Increasing Temperatures.</title>
        <authorList>
            <person name="Alves R.J.E."/>
            <person name="Kerou M."/>
            <person name="Zappe A."/>
            <person name="Bittner R."/>
            <person name="Abby S.S."/>
            <person name="Schmidt H.A."/>
            <person name="Pfeifer K."/>
            <person name="Schleper C."/>
        </authorList>
    </citation>
    <scope>NUCLEOTIDE SEQUENCE [LARGE SCALE GENOMIC DNA]</scope>
    <source>
        <strain evidence="1 2">Kfb</strain>
    </source>
</reference>